<dbReference type="InterPro" id="IPR050469">
    <property type="entry name" value="Diguanylate_Cyclase"/>
</dbReference>
<reference evidence="5 6" key="1">
    <citation type="submission" date="2022-08" db="EMBL/GenBank/DDBJ databases">
        <title>Reclassification of Massilia species as members of the genera Telluria, Duganella, Pseudoduganella, Mokoshia gen. nov. and Zemynaea gen. nov. using orthogonal and non-orthogonal genome-based approaches.</title>
        <authorList>
            <person name="Bowman J.P."/>
        </authorList>
    </citation>
    <scope>NUCLEOTIDE SEQUENCE [LARGE SCALE GENOMIC DNA]</scope>
    <source>
        <strain evidence="5 6">JCM 31316</strain>
    </source>
</reference>
<dbReference type="PROSITE" id="PS50887">
    <property type="entry name" value="GGDEF"/>
    <property type="match status" value="1"/>
</dbReference>
<proteinExistence type="predicted"/>
<feature type="transmembrane region" description="Helical" evidence="3">
    <location>
        <begin position="126"/>
        <end position="144"/>
    </location>
</feature>
<evidence type="ECO:0000259" key="4">
    <source>
        <dbReference type="PROSITE" id="PS50887"/>
    </source>
</evidence>
<keyword evidence="3" id="KW-0472">Membrane</keyword>
<gene>
    <name evidence="5" type="ORF">NX784_24035</name>
</gene>
<evidence type="ECO:0000256" key="2">
    <source>
        <dbReference type="ARBA" id="ARBA00034247"/>
    </source>
</evidence>
<dbReference type="RefSeq" id="WP_258819205.1">
    <property type="nucleotide sequence ID" value="NZ_JANUGW010000023.1"/>
</dbReference>
<feature type="transmembrane region" description="Helical" evidence="3">
    <location>
        <begin position="77"/>
        <end position="94"/>
    </location>
</feature>
<organism evidence="5 6">
    <name type="scientific">Massilia pinisoli</name>
    <dbReference type="NCBI Taxonomy" id="1772194"/>
    <lineage>
        <taxon>Bacteria</taxon>
        <taxon>Pseudomonadati</taxon>
        <taxon>Pseudomonadota</taxon>
        <taxon>Betaproteobacteria</taxon>
        <taxon>Burkholderiales</taxon>
        <taxon>Oxalobacteraceae</taxon>
        <taxon>Telluria group</taxon>
        <taxon>Massilia</taxon>
    </lineage>
</organism>
<dbReference type="Proteomes" id="UP001204151">
    <property type="component" value="Unassembled WGS sequence"/>
</dbReference>
<accession>A0ABT1ZXK1</accession>
<sequence>MGLRARVFHLAVGTDPKLRRMLRYWAASTALYAVFAVLIGVESGARELGLGLYAALGSSAFYLLVRASARLCLRPHTLAAWQGLFGITCNMWAYSITGPLRGATLMGLMVVVVFCTFALRPRQTLLLALCGLLGMGATMWWHQLREPLRYPPRVEALTFAIMAGCSLTVTFLTGEMNKLRARLKAKRETLEGALDTIRLLATTDELTGVSNRRHMNEVLGDEERRAPPRPACVALLDIDFFKQINDRHGHAAGDAVLRAVAVRLRAGLARGATLARWGGEEFLVLLPAVALDDAQAFIESLRAAMTGLVVPGVDPDLRVSFSAGVAARLGAEPFSATINRADKALYDAKAAGRNRVERAA</sequence>
<feature type="domain" description="GGDEF" evidence="4">
    <location>
        <begin position="229"/>
        <end position="360"/>
    </location>
</feature>
<protein>
    <recommendedName>
        <fullName evidence="1">diguanylate cyclase</fullName>
        <ecNumber evidence="1">2.7.7.65</ecNumber>
    </recommendedName>
</protein>
<dbReference type="InterPro" id="IPR043128">
    <property type="entry name" value="Rev_trsase/Diguanyl_cyclase"/>
</dbReference>
<dbReference type="EC" id="2.7.7.65" evidence="1"/>
<dbReference type="SUPFAM" id="SSF55073">
    <property type="entry name" value="Nucleotide cyclase"/>
    <property type="match status" value="1"/>
</dbReference>
<evidence type="ECO:0000256" key="3">
    <source>
        <dbReference type="SAM" id="Phobius"/>
    </source>
</evidence>
<name>A0ABT1ZXK1_9BURK</name>
<dbReference type="NCBIfam" id="TIGR00254">
    <property type="entry name" value="GGDEF"/>
    <property type="match status" value="1"/>
</dbReference>
<evidence type="ECO:0000256" key="1">
    <source>
        <dbReference type="ARBA" id="ARBA00012528"/>
    </source>
</evidence>
<feature type="transmembrane region" description="Helical" evidence="3">
    <location>
        <begin position="156"/>
        <end position="174"/>
    </location>
</feature>
<dbReference type="PANTHER" id="PTHR45138:SF9">
    <property type="entry name" value="DIGUANYLATE CYCLASE DGCM-RELATED"/>
    <property type="match status" value="1"/>
</dbReference>
<evidence type="ECO:0000313" key="5">
    <source>
        <dbReference type="EMBL" id="MCS0584660.1"/>
    </source>
</evidence>
<dbReference type="CDD" id="cd01949">
    <property type="entry name" value="GGDEF"/>
    <property type="match status" value="1"/>
</dbReference>
<comment type="caution">
    <text evidence="5">The sequence shown here is derived from an EMBL/GenBank/DDBJ whole genome shotgun (WGS) entry which is preliminary data.</text>
</comment>
<dbReference type="PANTHER" id="PTHR45138">
    <property type="entry name" value="REGULATORY COMPONENTS OF SENSORY TRANSDUCTION SYSTEM"/>
    <property type="match status" value="1"/>
</dbReference>
<keyword evidence="3" id="KW-0812">Transmembrane</keyword>
<feature type="transmembrane region" description="Helical" evidence="3">
    <location>
        <begin position="47"/>
        <end position="65"/>
    </location>
</feature>
<dbReference type="SMART" id="SM00267">
    <property type="entry name" value="GGDEF"/>
    <property type="match status" value="1"/>
</dbReference>
<evidence type="ECO:0000313" key="6">
    <source>
        <dbReference type="Proteomes" id="UP001204151"/>
    </source>
</evidence>
<dbReference type="Gene3D" id="3.30.70.270">
    <property type="match status" value="1"/>
</dbReference>
<comment type="catalytic activity">
    <reaction evidence="2">
        <text>2 GTP = 3',3'-c-di-GMP + 2 diphosphate</text>
        <dbReference type="Rhea" id="RHEA:24898"/>
        <dbReference type="ChEBI" id="CHEBI:33019"/>
        <dbReference type="ChEBI" id="CHEBI:37565"/>
        <dbReference type="ChEBI" id="CHEBI:58805"/>
        <dbReference type="EC" id="2.7.7.65"/>
    </reaction>
</comment>
<feature type="transmembrane region" description="Helical" evidence="3">
    <location>
        <begin position="100"/>
        <end position="119"/>
    </location>
</feature>
<feature type="transmembrane region" description="Helical" evidence="3">
    <location>
        <begin position="21"/>
        <end position="41"/>
    </location>
</feature>
<dbReference type="InterPro" id="IPR000160">
    <property type="entry name" value="GGDEF_dom"/>
</dbReference>
<dbReference type="EMBL" id="JANUGW010000023">
    <property type="protein sequence ID" value="MCS0584660.1"/>
    <property type="molecule type" value="Genomic_DNA"/>
</dbReference>
<keyword evidence="6" id="KW-1185">Reference proteome</keyword>
<dbReference type="Pfam" id="PF00990">
    <property type="entry name" value="GGDEF"/>
    <property type="match status" value="1"/>
</dbReference>
<keyword evidence="3" id="KW-1133">Transmembrane helix</keyword>
<dbReference type="InterPro" id="IPR029787">
    <property type="entry name" value="Nucleotide_cyclase"/>
</dbReference>